<sequence length="355" mass="39382">MFAQFEGTRAIPARHQFDLTALDAYLRQHLPGYPAGSLSALQFKGGLSNPTYQLSIAGQHFVLRTKPAPAAQLLPSAHAIEREFRIMDTLGRAGFPCPRQLLLCLDESVIGRAFYLMEYIQGRILWDPSLPGMTPPERAAIYDEMNRVIARLHNLDYSALGLADYGKPGNYFARQIERWSKQYLASQTGTIAAMQQLMDWLPRHIPPGEECAIVHGDYRLDNLLFHPSEPRIVAVLDWELSTLGHPLADFAYHCLSWRLAPGQFRGLAGLDLAALGIPQLQHCITRYAERTGRTLHAHDLDFYLAFNLFRLASILQGIMKRHADGTAASAQALAAGSMAGPIAELGWRYACGSAS</sequence>
<dbReference type="SUPFAM" id="SSF56112">
    <property type="entry name" value="Protein kinase-like (PK-like)"/>
    <property type="match status" value="1"/>
</dbReference>
<dbReference type="InterPro" id="IPR052898">
    <property type="entry name" value="ACAD10-like"/>
</dbReference>
<name>A0ABW9SL10_9BURK</name>
<evidence type="ECO:0000313" key="3">
    <source>
        <dbReference type="Proteomes" id="UP000735592"/>
    </source>
</evidence>
<dbReference type="Gene3D" id="3.30.200.20">
    <property type="entry name" value="Phosphorylase Kinase, domain 1"/>
    <property type="match status" value="1"/>
</dbReference>
<dbReference type="EMBL" id="WNKW01000001">
    <property type="protein sequence ID" value="MTW32695.1"/>
    <property type="molecule type" value="Genomic_DNA"/>
</dbReference>
<comment type="caution">
    <text evidence="2">The sequence shown here is derived from an EMBL/GenBank/DDBJ whole genome shotgun (WGS) entry which is preliminary data.</text>
</comment>
<dbReference type="InterPro" id="IPR011009">
    <property type="entry name" value="Kinase-like_dom_sf"/>
</dbReference>
<dbReference type="PANTHER" id="PTHR47829:SF3">
    <property type="entry name" value="AMINOGLYCOSIDE PHOSPHOTRANSFERASE DOMAIN-CONTAINING PROTEIN"/>
    <property type="match status" value="1"/>
</dbReference>
<proteinExistence type="predicted"/>
<organism evidence="2 3">
    <name type="scientific">Pseudoduganella danionis</name>
    <dbReference type="NCBI Taxonomy" id="1890295"/>
    <lineage>
        <taxon>Bacteria</taxon>
        <taxon>Pseudomonadati</taxon>
        <taxon>Pseudomonadota</taxon>
        <taxon>Betaproteobacteria</taxon>
        <taxon>Burkholderiales</taxon>
        <taxon>Oxalobacteraceae</taxon>
        <taxon>Telluria group</taxon>
        <taxon>Pseudoduganella</taxon>
    </lineage>
</organism>
<dbReference type="InterPro" id="IPR002575">
    <property type="entry name" value="Aminoglycoside_PTrfase"/>
</dbReference>
<reference evidence="2 3" key="1">
    <citation type="submission" date="2019-11" db="EMBL/GenBank/DDBJ databases">
        <title>Type strains purchased from KCTC, JCM and DSMZ.</title>
        <authorList>
            <person name="Lu H."/>
        </authorList>
    </citation>
    <scope>NUCLEOTIDE SEQUENCE [LARGE SCALE GENOMIC DNA]</scope>
    <source>
        <strain evidence="2 3">DSM 103461</strain>
    </source>
</reference>
<dbReference type="CDD" id="cd05154">
    <property type="entry name" value="ACAD10_11_N-like"/>
    <property type="match status" value="1"/>
</dbReference>
<evidence type="ECO:0000259" key="1">
    <source>
        <dbReference type="Pfam" id="PF01636"/>
    </source>
</evidence>
<keyword evidence="3" id="KW-1185">Reference proteome</keyword>
<gene>
    <name evidence="2" type="ORF">GM655_07645</name>
</gene>
<protein>
    <submittedName>
        <fullName evidence="2">Phosphotransferase</fullName>
    </submittedName>
</protein>
<accession>A0ABW9SL10</accession>
<dbReference type="Pfam" id="PF01636">
    <property type="entry name" value="APH"/>
    <property type="match status" value="1"/>
</dbReference>
<dbReference type="Proteomes" id="UP000735592">
    <property type="component" value="Unassembled WGS sequence"/>
</dbReference>
<dbReference type="Gene3D" id="3.90.1200.10">
    <property type="match status" value="1"/>
</dbReference>
<dbReference type="InterPro" id="IPR041726">
    <property type="entry name" value="ACAD10_11_N"/>
</dbReference>
<dbReference type="PANTHER" id="PTHR47829">
    <property type="entry name" value="HYDROLASE, PUTATIVE (AFU_ORTHOLOGUE AFUA_1G12880)-RELATED"/>
    <property type="match status" value="1"/>
</dbReference>
<feature type="domain" description="Aminoglycoside phosphotransferase" evidence="1">
    <location>
        <begin position="41"/>
        <end position="261"/>
    </location>
</feature>
<dbReference type="RefSeq" id="WP_155433930.1">
    <property type="nucleotide sequence ID" value="NZ_JBHLXK010000003.1"/>
</dbReference>
<evidence type="ECO:0000313" key="2">
    <source>
        <dbReference type="EMBL" id="MTW32695.1"/>
    </source>
</evidence>